<evidence type="ECO:0000256" key="3">
    <source>
        <dbReference type="PIRSR" id="PIRSR000097-2"/>
    </source>
</evidence>
<dbReference type="FunFam" id="3.20.20.100:FF:000002">
    <property type="entry name" value="2,5-diketo-D-gluconic acid reductase A"/>
    <property type="match status" value="1"/>
</dbReference>
<dbReference type="InterPro" id="IPR036812">
    <property type="entry name" value="NAD(P)_OxRdtase_dom_sf"/>
</dbReference>
<dbReference type="SUPFAM" id="SSF51430">
    <property type="entry name" value="NAD(P)-linked oxidoreductase"/>
    <property type="match status" value="1"/>
</dbReference>
<dbReference type="Gene3D" id="3.20.20.100">
    <property type="entry name" value="NADP-dependent oxidoreductase domain"/>
    <property type="match status" value="1"/>
</dbReference>
<dbReference type="EMBL" id="MT318072">
    <property type="protein sequence ID" value="QLI61986.1"/>
    <property type="molecule type" value="mRNA"/>
</dbReference>
<keyword evidence="1" id="KW-0560">Oxidoreductase</keyword>
<evidence type="ECO:0000256" key="1">
    <source>
        <dbReference type="ARBA" id="ARBA00023002"/>
    </source>
</evidence>
<reference evidence="6" key="2">
    <citation type="submission" date="2020-04" db="EMBL/GenBank/DDBJ databases">
        <authorList>
            <person name="Yang Y."/>
        </authorList>
    </citation>
    <scope>NUCLEOTIDE SEQUENCE</scope>
</reference>
<feature type="site" description="Lowers pKa of active site Tyr" evidence="4">
    <location>
        <position position="123"/>
    </location>
</feature>
<feature type="binding site" evidence="3">
    <location>
        <position position="156"/>
    </location>
    <ligand>
        <name>substrate</name>
    </ligand>
</feature>
<reference evidence="6" key="1">
    <citation type="journal article" date="2020" name="PLoS ONE">
        <title>Identification of putative Type-I sex pheromone biosynthesis-related genes expressed in the female pheromone gland of Streltzoviella insularis.</title>
        <authorList>
            <person name="Yang Y"/>
            <person name="Tao J Zong.S."/>
        </authorList>
    </citation>
    <scope>NUCLEOTIDE SEQUENCE</scope>
</reference>
<dbReference type="PIRSF" id="PIRSF000097">
    <property type="entry name" value="AKR"/>
    <property type="match status" value="1"/>
</dbReference>
<dbReference type="InterPro" id="IPR018170">
    <property type="entry name" value="Aldo/ket_reductase_CS"/>
</dbReference>
<dbReference type="InterPro" id="IPR044488">
    <property type="entry name" value="AKR2E"/>
</dbReference>
<evidence type="ECO:0000259" key="5">
    <source>
        <dbReference type="Pfam" id="PF00248"/>
    </source>
</evidence>
<dbReference type="PANTHER" id="PTHR11732">
    <property type="entry name" value="ALDO/KETO REDUCTASE"/>
    <property type="match status" value="1"/>
</dbReference>
<organism evidence="6">
    <name type="scientific">Streltzoviella insularis</name>
    <dbReference type="NCBI Taxonomy" id="1206366"/>
    <lineage>
        <taxon>Eukaryota</taxon>
        <taxon>Metazoa</taxon>
        <taxon>Ecdysozoa</taxon>
        <taxon>Arthropoda</taxon>
        <taxon>Hexapoda</taxon>
        <taxon>Insecta</taxon>
        <taxon>Pterygota</taxon>
        <taxon>Neoptera</taxon>
        <taxon>Endopterygota</taxon>
        <taxon>Lepidoptera</taxon>
        <taxon>Glossata</taxon>
        <taxon>Ditrysia</taxon>
        <taxon>Cossoidea</taxon>
        <taxon>Cossidae</taxon>
        <taxon>Cossinae</taxon>
        <taxon>Streltzoviella</taxon>
    </lineage>
</organism>
<sequence>MYVVCCSISRDMDATTCLTHFLLFLSYTNGLVNGAEVVTYKLIDGNEIPAVALGTSLGHLADGTRILPVNHSLARAVQWASEGGYKHIDTAALYLTEDEVGLGVHNYLRDNSVERQQVYITTKLWNDAHERDEVIPALRKSLENLQTDYVDLYLVHYPMAYKKDGSISSTDYLETWKGMEDAKELNLAKSIGVSNFNLTQLERLWNNSKIKPAVLQIEVNPTITQKELIEWCRNHGVVVMAYSPFGAILGRKSDAPPPRVDHPTLQSLAGKYNKTVPQILLRYLIDRQLVPIPRSTNKNRIEQNINIFDFSLTADEVAELSGFNKNYRLRTPAKWYNHPEFPFEKKNLTEAEIKYIIEHSKED</sequence>
<dbReference type="InterPro" id="IPR023210">
    <property type="entry name" value="NADP_OxRdtase_dom"/>
</dbReference>
<accession>A0A7D5YRA9</accession>
<feature type="active site" description="Proton donor" evidence="2">
    <location>
        <position position="94"/>
    </location>
</feature>
<name>A0A7D5YRA9_9NEOP</name>
<dbReference type="Pfam" id="PF00248">
    <property type="entry name" value="Aldo_ket_red"/>
    <property type="match status" value="1"/>
</dbReference>
<dbReference type="PROSITE" id="PS00063">
    <property type="entry name" value="ALDOKETO_REDUCTASE_3"/>
    <property type="match status" value="1"/>
</dbReference>
<evidence type="ECO:0000256" key="4">
    <source>
        <dbReference type="PIRSR" id="PIRSR000097-3"/>
    </source>
</evidence>
<dbReference type="PROSITE" id="PS00062">
    <property type="entry name" value="ALDOKETO_REDUCTASE_2"/>
    <property type="match status" value="1"/>
</dbReference>
<dbReference type="AlphaFoldDB" id="A0A7D5YRA9"/>
<dbReference type="GO" id="GO:0016616">
    <property type="term" value="F:oxidoreductase activity, acting on the CH-OH group of donors, NAD or NADP as acceptor"/>
    <property type="evidence" value="ECO:0007669"/>
    <property type="project" value="UniProtKB-ARBA"/>
</dbReference>
<feature type="domain" description="NADP-dependent oxidoreductase" evidence="5">
    <location>
        <begin position="72"/>
        <end position="323"/>
    </location>
</feature>
<dbReference type="InterPro" id="IPR020471">
    <property type="entry name" value="AKR"/>
</dbReference>
<evidence type="ECO:0000313" key="6">
    <source>
        <dbReference type="EMBL" id="QLI61986.1"/>
    </source>
</evidence>
<dbReference type="CDD" id="cd19116">
    <property type="entry name" value="AKR_AKR2E1-5"/>
    <property type="match status" value="1"/>
</dbReference>
<protein>
    <submittedName>
        <fullName evidence="6">Aldehyde reductase 3</fullName>
    </submittedName>
</protein>
<proteinExistence type="evidence at transcript level"/>
<evidence type="ECO:0000256" key="2">
    <source>
        <dbReference type="PIRSR" id="PIRSR000097-1"/>
    </source>
</evidence>
<dbReference type="PRINTS" id="PR00069">
    <property type="entry name" value="ALDKETRDTASE"/>
</dbReference>